<dbReference type="Pfam" id="PF20237">
    <property type="entry name" value="DUF6594"/>
    <property type="match status" value="1"/>
</dbReference>
<reference evidence="4" key="1">
    <citation type="submission" date="2015-07" db="EMBL/GenBank/DDBJ databases">
        <authorList>
            <person name="Teixeira M.M."/>
            <person name="Souza R.C."/>
            <person name="Almeida L.G."/>
            <person name="Vicente V.A."/>
            <person name="de Hoog S."/>
            <person name="Bocca A.L."/>
            <person name="de Almeida S.R."/>
            <person name="Vasconcelos A.T."/>
            <person name="Felipe M.S."/>
        </authorList>
    </citation>
    <scope>NUCLEOTIDE SEQUENCE [LARGE SCALE GENOMIC DNA]</scope>
    <source>
        <strain evidence="4">KSF</strain>
    </source>
</reference>
<evidence type="ECO:0000256" key="1">
    <source>
        <dbReference type="SAM" id="Phobius"/>
    </source>
</evidence>
<feature type="transmembrane region" description="Helical" evidence="1">
    <location>
        <begin position="271"/>
        <end position="292"/>
    </location>
</feature>
<evidence type="ECO:0000313" key="4">
    <source>
        <dbReference type="Proteomes" id="UP000094526"/>
    </source>
</evidence>
<dbReference type="VEuPathDB" id="FungiDB:CLCR_02579"/>
<feature type="transmembrane region" description="Helical" evidence="1">
    <location>
        <begin position="247"/>
        <end position="265"/>
    </location>
</feature>
<feature type="transmembrane region" description="Helical" evidence="1">
    <location>
        <begin position="217"/>
        <end position="240"/>
    </location>
</feature>
<dbReference type="Proteomes" id="UP000094526">
    <property type="component" value="Unassembled WGS sequence"/>
</dbReference>
<feature type="domain" description="DUF6594" evidence="2">
    <location>
        <begin position="4"/>
        <end position="283"/>
    </location>
</feature>
<dbReference type="InterPro" id="IPR046529">
    <property type="entry name" value="DUF6594"/>
</dbReference>
<keyword evidence="1" id="KW-1133">Transmembrane helix</keyword>
<dbReference type="EMBL" id="LGRB01000014">
    <property type="protein sequence ID" value="OCT47316.1"/>
    <property type="molecule type" value="Genomic_DNA"/>
</dbReference>
<dbReference type="VEuPathDB" id="FungiDB:G647_02121"/>
<proteinExistence type="predicted"/>
<keyword evidence="1" id="KW-0472">Membrane</keyword>
<accession>A0A1C1CFS4</accession>
<dbReference type="PANTHER" id="PTHR34502:SF5">
    <property type="entry name" value="DUF6594 DOMAIN-CONTAINING PROTEIN"/>
    <property type="match status" value="1"/>
</dbReference>
<organism evidence="3 4">
    <name type="scientific">Cladophialophora carrionii</name>
    <dbReference type="NCBI Taxonomy" id="86049"/>
    <lineage>
        <taxon>Eukaryota</taxon>
        <taxon>Fungi</taxon>
        <taxon>Dikarya</taxon>
        <taxon>Ascomycota</taxon>
        <taxon>Pezizomycotina</taxon>
        <taxon>Eurotiomycetes</taxon>
        <taxon>Chaetothyriomycetidae</taxon>
        <taxon>Chaetothyriales</taxon>
        <taxon>Herpotrichiellaceae</taxon>
        <taxon>Cladophialophora</taxon>
    </lineage>
</organism>
<gene>
    <name evidence="3" type="ORF">CLCR_02579</name>
</gene>
<sequence>MTGYGALAAVMANNHNIEAFRRFSSLNVENILHMQAELQHLEAVIHEVRAIPELNSFDRIWIDSPENMSEDDIRRIFERSRTLLDQYRRGPCVRSSSLKRLTDSGVDRALLQTARINSLHRPQKENLELRRQWYDEESGGDQFLYGVEAGIFGDSSIEADMLTLDDHIGRKDALANFLSEKVVPFYHRFVGYRLHRSMAEKAFERTWEYRPETLVHVGNAICMLLSAVIPASSILVLFSVKSMGARLVAISMMSLVFSFLMNIIAQRRADVFMSTTAFAAVLVVFVGSANVMGN</sequence>
<dbReference type="PANTHER" id="PTHR34502">
    <property type="entry name" value="DUF6594 DOMAIN-CONTAINING PROTEIN-RELATED"/>
    <property type="match status" value="1"/>
</dbReference>
<dbReference type="eggNOG" id="ENOG502T4MJ">
    <property type="taxonomic scope" value="Eukaryota"/>
</dbReference>
<dbReference type="STRING" id="86049.A0A1C1CFS4"/>
<evidence type="ECO:0000259" key="2">
    <source>
        <dbReference type="Pfam" id="PF20237"/>
    </source>
</evidence>
<evidence type="ECO:0000313" key="3">
    <source>
        <dbReference type="EMBL" id="OCT47316.1"/>
    </source>
</evidence>
<protein>
    <recommendedName>
        <fullName evidence="2">DUF6594 domain-containing protein</fullName>
    </recommendedName>
</protein>
<keyword evidence="1" id="KW-0812">Transmembrane</keyword>
<dbReference type="AlphaFoldDB" id="A0A1C1CFS4"/>
<dbReference type="OrthoDB" id="3533814at2759"/>
<name>A0A1C1CFS4_9EURO</name>
<keyword evidence="4" id="KW-1185">Reference proteome</keyword>
<comment type="caution">
    <text evidence="3">The sequence shown here is derived from an EMBL/GenBank/DDBJ whole genome shotgun (WGS) entry which is preliminary data.</text>
</comment>